<dbReference type="InterPro" id="IPR014729">
    <property type="entry name" value="Rossmann-like_a/b/a_fold"/>
</dbReference>
<dbReference type="InterPro" id="IPR024909">
    <property type="entry name" value="Cys-tRNA/MSH_ligase"/>
</dbReference>
<dbReference type="AlphaFoldDB" id="A0A501XVY0"/>
<sequence length="431" mass="47153">MQLQLYDTLSRAKKPVRTPEPGKPITLYVCGPTVYGRAHIGNARPAVVFDTLYRLLRQLHGPENVRYARNITDIDDKIMAKAVAENRTPQAVAAEFEAHYFADMAALGCLKPDFNPRATEHIAGEFGMIAMIEALVARGHAYEANGHVLFEIAKFPGYGELSKRPMDEMIAGARVEVAPYKRAPGDFVLWKPSSEDQPGWESPWGRGRPGWHIECSAMIRSVLETDTIDIHGGGLDLQFPHHENERAQSCCAHGGAELARIWMHNGFLTMGETKMSKSLGNIITPGELLEAGWPGEVLRLALLSAHYRQPLQWTDALLEQSRAKLDRLYRRKADGETGAADASALLDDLNTPEALAVFPDGAGLLGFGKADPATWFAGGADAAAIETDLARYREARAGKDWAAADSIRDALKAQGIEISVAKDGTTSWRKA</sequence>
<keyword evidence="5 10" id="KW-0547">Nucleotide-binding</keyword>
<feature type="short sequence motif" description="'KMSKS' region" evidence="10">
    <location>
        <begin position="274"/>
        <end position="278"/>
    </location>
</feature>
<comment type="subcellular location">
    <subcellularLocation>
        <location evidence="10">Cytoplasm</location>
    </subcellularLocation>
</comment>
<keyword evidence="3 10" id="KW-0436">Ligase</keyword>
<name>A0A501XVY0_9SPHN</name>
<comment type="subunit">
    <text evidence="2 10">Monomer.</text>
</comment>
<dbReference type="SUPFAM" id="SSF52374">
    <property type="entry name" value="Nucleotidylyl transferase"/>
    <property type="match status" value="1"/>
</dbReference>
<feature type="binding site" evidence="10">
    <location>
        <position position="241"/>
    </location>
    <ligand>
        <name>Zn(2+)</name>
        <dbReference type="ChEBI" id="CHEBI:29105"/>
    </ligand>
</feature>
<dbReference type="EC" id="6.1.1.16" evidence="10"/>
<dbReference type="NCBIfam" id="TIGR00435">
    <property type="entry name" value="cysS"/>
    <property type="match status" value="1"/>
</dbReference>
<dbReference type="GO" id="GO:0008270">
    <property type="term" value="F:zinc ion binding"/>
    <property type="evidence" value="ECO:0007669"/>
    <property type="project" value="UniProtKB-UniRule"/>
</dbReference>
<evidence type="ECO:0000313" key="12">
    <source>
        <dbReference type="EMBL" id="TPE64483.1"/>
    </source>
</evidence>
<dbReference type="OrthoDB" id="9815130at2"/>
<dbReference type="InterPro" id="IPR009080">
    <property type="entry name" value="tRNAsynth_Ia_anticodon-bd"/>
</dbReference>
<keyword evidence="9 10" id="KW-0030">Aminoacyl-tRNA synthetase</keyword>
<dbReference type="InterPro" id="IPR015803">
    <property type="entry name" value="Cys-tRNA-ligase"/>
</dbReference>
<organism evidence="12 13">
    <name type="scientific">Sandaracinobacter neustonicus</name>
    <dbReference type="NCBI Taxonomy" id="1715348"/>
    <lineage>
        <taxon>Bacteria</taxon>
        <taxon>Pseudomonadati</taxon>
        <taxon>Pseudomonadota</taxon>
        <taxon>Alphaproteobacteria</taxon>
        <taxon>Sphingomonadales</taxon>
        <taxon>Sphingosinicellaceae</taxon>
        <taxon>Sandaracinobacter</taxon>
    </lineage>
</organism>
<dbReference type="GO" id="GO:0004817">
    <property type="term" value="F:cysteine-tRNA ligase activity"/>
    <property type="evidence" value="ECO:0007669"/>
    <property type="project" value="UniProtKB-UniRule"/>
</dbReference>
<comment type="cofactor">
    <cofactor evidence="10">
        <name>Zn(2+)</name>
        <dbReference type="ChEBI" id="CHEBI:29105"/>
    </cofactor>
    <text evidence="10">Binds 1 zinc ion per subunit.</text>
</comment>
<feature type="domain" description="tRNA synthetases class I catalytic" evidence="11">
    <location>
        <begin position="23"/>
        <end position="322"/>
    </location>
</feature>
<evidence type="ECO:0000256" key="3">
    <source>
        <dbReference type="ARBA" id="ARBA00022598"/>
    </source>
</evidence>
<dbReference type="PANTHER" id="PTHR10890">
    <property type="entry name" value="CYSTEINYL-TRNA SYNTHETASE"/>
    <property type="match status" value="1"/>
</dbReference>
<accession>A0A501XVY0</accession>
<evidence type="ECO:0000256" key="8">
    <source>
        <dbReference type="ARBA" id="ARBA00022917"/>
    </source>
</evidence>
<feature type="binding site" evidence="10">
    <location>
        <position position="245"/>
    </location>
    <ligand>
        <name>Zn(2+)</name>
        <dbReference type="ChEBI" id="CHEBI:29105"/>
    </ligand>
</feature>
<dbReference type="SUPFAM" id="SSF47323">
    <property type="entry name" value="Anticodon-binding domain of a subclass of class I aminoacyl-tRNA synthetases"/>
    <property type="match status" value="1"/>
</dbReference>
<dbReference type="GO" id="GO:0006423">
    <property type="term" value="P:cysteinyl-tRNA aminoacylation"/>
    <property type="evidence" value="ECO:0007669"/>
    <property type="project" value="UniProtKB-UniRule"/>
</dbReference>
<dbReference type="PANTHER" id="PTHR10890:SF3">
    <property type="entry name" value="CYSTEINE--TRNA LIGASE, CYTOPLASMIC"/>
    <property type="match status" value="1"/>
</dbReference>
<dbReference type="EMBL" id="VFSU01000010">
    <property type="protein sequence ID" value="TPE64483.1"/>
    <property type="molecule type" value="Genomic_DNA"/>
</dbReference>
<evidence type="ECO:0000256" key="1">
    <source>
        <dbReference type="ARBA" id="ARBA00005594"/>
    </source>
</evidence>
<keyword evidence="6 10" id="KW-0862">Zinc</keyword>
<feature type="binding site" evidence="10">
    <location>
        <position position="30"/>
    </location>
    <ligand>
        <name>Zn(2+)</name>
        <dbReference type="ChEBI" id="CHEBI:29105"/>
    </ligand>
</feature>
<keyword evidence="8 10" id="KW-0648">Protein biosynthesis</keyword>
<dbReference type="CDD" id="cd00672">
    <property type="entry name" value="CysRS_core"/>
    <property type="match status" value="1"/>
</dbReference>
<keyword evidence="13" id="KW-1185">Reference proteome</keyword>
<evidence type="ECO:0000256" key="9">
    <source>
        <dbReference type="ARBA" id="ARBA00023146"/>
    </source>
</evidence>
<evidence type="ECO:0000256" key="2">
    <source>
        <dbReference type="ARBA" id="ARBA00011245"/>
    </source>
</evidence>
<dbReference type="Gene3D" id="1.20.120.1910">
    <property type="entry name" value="Cysteine-tRNA ligase, C-terminal anti-codon recognition domain"/>
    <property type="match status" value="1"/>
</dbReference>
<evidence type="ECO:0000256" key="4">
    <source>
        <dbReference type="ARBA" id="ARBA00022723"/>
    </source>
</evidence>
<comment type="caution">
    <text evidence="12">The sequence shown here is derived from an EMBL/GenBank/DDBJ whole genome shotgun (WGS) entry which is preliminary data.</text>
</comment>
<comment type="similarity">
    <text evidence="1 10">Belongs to the class-I aminoacyl-tRNA synthetase family.</text>
</comment>
<dbReference type="Pfam" id="PF01406">
    <property type="entry name" value="tRNA-synt_1e"/>
    <property type="match status" value="1"/>
</dbReference>
<evidence type="ECO:0000259" key="11">
    <source>
        <dbReference type="Pfam" id="PF01406"/>
    </source>
</evidence>
<comment type="catalytic activity">
    <reaction evidence="10">
        <text>tRNA(Cys) + L-cysteine + ATP = L-cysteinyl-tRNA(Cys) + AMP + diphosphate</text>
        <dbReference type="Rhea" id="RHEA:17773"/>
        <dbReference type="Rhea" id="RHEA-COMP:9661"/>
        <dbReference type="Rhea" id="RHEA-COMP:9679"/>
        <dbReference type="ChEBI" id="CHEBI:30616"/>
        <dbReference type="ChEBI" id="CHEBI:33019"/>
        <dbReference type="ChEBI" id="CHEBI:35235"/>
        <dbReference type="ChEBI" id="CHEBI:78442"/>
        <dbReference type="ChEBI" id="CHEBI:78517"/>
        <dbReference type="ChEBI" id="CHEBI:456215"/>
        <dbReference type="EC" id="6.1.1.16"/>
    </reaction>
</comment>
<dbReference type="Gene3D" id="3.40.50.620">
    <property type="entry name" value="HUPs"/>
    <property type="match status" value="1"/>
</dbReference>
<evidence type="ECO:0000256" key="5">
    <source>
        <dbReference type="ARBA" id="ARBA00022741"/>
    </source>
</evidence>
<dbReference type="RefSeq" id="WP_140926520.1">
    <property type="nucleotide sequence ID" value="NZ_VFSU01000010.1"/>
</dbReference>
<dbReference type="PRINTS" id="PR00983">
    <property type="entry name" value="TRNASYNTHCYS"/>
</dbReference>
<dbReference type="HAMAP" id="MF_00041">
    <property type="entry name" value="Cys_tRNA_synth"/>
    <property type="match status" value="1"/>
</dbReference>
<evidence type="ECO:0000313" key="13">
    <source>
        <dbReference type="Proteomes" id="UP000319897"/>
    </source>
</evidence>
<feature type="short sequence motif" description="'HIGH' region" evidence="10">
    <location>
        <begin position="32"/>
        <end position="42"/>
    </location>
</feature>
<evidence type="ECO:0000256" key="7">
    <source>
        <dbReference type="ARBA" id="ARBA00022840"/>
    </source>
</evidence>
<keyword evidence="10" id="KW-0963">Cytoplasm</keyword>
<feature type="binding site" evidence="10">
    <location>
        <position position="215"/>
    </location>
    <ligand>
        <name>Zn(2+)</name>
        <dbReference type="ChEBI" id="CHEBI:29105"/>
    </ligand>
</feature>
<gene>
    <name evidence="10" type="primary">cysS</name>
    <name evidence="12" type="ORF">FJQ54_01530</name>
</gene>
<reference evidence="12 13" key="1">
    <citation type="submission" date="2019-06" db="EMBL/GenBank/DDBJ databases">
        <authorList>
            <person name="Lee I."/>
            <person name="Jang G.I."/>
            <person name="Hwang C.Y."/>
        </authorList>
    </citation>
    <scope>NUCLEOTIDE SEQUENCE [LARGE SCALE GENOMIC DNA]</scope>
    <source>
        <strain evidence="12 13">PAMC 28131</strain>
    </source>
</reference>
<keyword evidence="7 10" id="KW-0067">ATP-binding</keyword>
<dbReference type="Proteomes" id="UP000319897">
    <property type="component" value="Unassembled WGS sequence"/>
</dbReference>
<dbReference type="InterPro" id="IPR032678">
    <property type="entry name" value="tRNA-synt_1_cat_dom"/>
</dbReference>
<dbReference type="GO" id="GO:0005829">
    <property type="term" value="C:cytosol"/>
    <property type="evidence" value="ECO:0007669"/>
    <property type="project" value="TreeGrafter"/>
</dbReference>
<evidence type="ECO:0000256" key="6">
    <source>
        <dbReference type="ARBA" id="ARBA00022833"/>
    </source>
</evidence>
<dbReference type="GO" id="GO:0005524">
    <property type="term" value="F:ATP binding"/>
    <property type="evidence" value="ECO:0007669"/>
    <property type="project" value="UniProtKB-UniRule"/>
</dbReference>
<proteinExistence type="inferred from homology"/>
<evidence type="ECO:0000256" key="10">
    <source>
        <dbReference type="HAMAP-Rule" id="MF_00041"/>
    </source>
</evidence>
<keyword evidence="4 10" id="KW-0479">Metal-binding</keyword>
<feature type="binding site" evidence="10">
    <location>
        <position position="277"/>
    </location>
    <ligand>
        <name>ATP</name>
        <dbReference type="ChEBI" id="CHEBI:30616"/>
    </ligand>
</feature>
<protein>
    <recommendedName>
        <fullName evidence="10">Cysteine--tRNA ligase</fullName>
        <ecNumber evidence="10">6.1.1.16</ecNumber>
    </recommendedName>
    <alternativeName>
        <fullName evidence="10">Cysteinyl-tRNA synthetase</fullName>
        <shortName evidence="10">CysRS</shortName>
    </alternativeName>
</protein>